<evidence type="ECO:0000313" key="2">
    <source>
        <dbReference type="EMBL" id="SDW37401.1"/>
    </source>
</evidence>
<dbReference type="RefSeq" id="WP_090297337.1">
    <property type="nucleotide sequence ID" value="NZ_FNKI01000002.1"/>
</dbReference>
<accession>A0A1H2T0M3</accession>
<dbReference type="HAMAP" id="MF_00775">
    <property type="entry name" value="UPF0311"/>
    <property type="match status" value="1"/>
</dbReference>
<dbReference type="EMBL" id="FNMY01000001">
    <property type="protein sequence ID" value="SDW37401.1"/>
    <property type="molecule type" value="Genomic_DNA"/>
</dbReference>
<dbReference type="PANTHER" id="PTHR37315:SF1">
    <property type="entry name" value="UPF0311 PROTEIN BLR7842"/>
    <property type="match status" value="1"/>
</dbReference>
<dbReference type="OrthoDB" id="572332at2"/>
<evidence type="ECO:0000313" key="3">
    <source>
        <dbReference type="Proteomes" id="UP000199592"/>
    </source>
</evidence>
<dbReference type="AlphaFoldDB" id="A0A1H2T0M3"/>
<evidence type="ECO:0000256" key="1">
    <source>
        <dbReference type="HAMAP-Rule" id="MF_00775"/>
    </source>
</evidence>
<gene>
    <name evidence="2" type="ORF">SAMN04487892_1368</name>
</gene>
<comment type="similarity">
    <text evidence="1">Belongs to the UPF0311 family.</text>
</comment>
<organism evidence="2 3">
    <name type="scientific">Flagellimonas zhangzhouensis</name>
    <dbReference type="NCBI Taxonomy" id="1073328"/>
    <lineage>
        <taxon>Bacteria</taxon>
        <taxon>Pseudomonadati</taxon>
        <taxon>Bacteroidota</taxon>
        <taxon>Flavobacteriia</taxon>
        <taxon>Flavobacteriales</taxon>
        <taxon>Flavobacteriaceae</taxon>
        <taxon>Flagellimonas</taxon>
    </lineage>
</organism>
<keyword evidence="3" id="KW-1185">Reference proteome</keyword>
<dbReference type="STRING" id="1073328.SAMN05216294_2729"/>
<dbReference type="Gene3D" id="2.40.160.20">
    <property type="match status" value="1"/>
</dbReference>
<sequence>MKRFYLLFFLISTFINTQKAPELEYVCELQVVLEPAMIVGETALGTRRIIPIVGGTVEGPKIKGTILKGGSDWQTLRPDGVTDLEAHYQFKTDDGEIIYIKNTGVRATSPEVAKLLAEGKEVGSDQYYFRAIPKFEADKNGKYGWLNDAIYICTGERLPNAVSIKVWKVL</sequence>
<dbReference type="Proteomes" id="UP000199592">
    <property type="component" value="Unassembled WGS sequence"/>
</dbReference>
<dbReference type="PANTHER" id="PTHR37315">
    <property type="entry name" value="UPF0311 PROTEIN BLR7842"/>
    <property type="match status" value="1"/>
</dbReference>
<protein>
    <recommendedName>
        <fullName evidence="1">UPF0311 protein SAMN04487892_1368</fullName>
    </recommendedName>
</protein>
<dbReference type="Pfam" id="PF11578">
    <property type="entry name" value="DUF3237"/>
    <property type="match status" value="1"/>
</dbReference>
<name>A0A1H2T0M3_9FLAO</name>
<dbReference type="InterPro" id="IPR020915">
    <property type="entry name" value="UPF0311"/>
</dbReference>
<reference evidence="3" key="1">
    <citation type="submission" date="2016-10" db="EMBL/GenBank/DDBJ databases">
        <authorList>
            <person name="Varghese N."/>
            <person name="Submissions S."/>
        </authorList>
    </citation>
    <scope>NUCLEOTIDE SEQUENCE [LARGE SCALE GENOMIC DNA]</scope>
    <source>
        <strain evidence="3">DSM 25030</strain>
    </source>
</reference>
<proteinExistence type="inferred from homology"/>